<dbReference type="SFLD" id="SFLDG00180">
    <property type="entry name" value="muconate_cycloisomerase"/>
    <property type="match status" value="1"/>
</dbReference>
<dbReference type="Gramene" id="FCD_00011428-RA">
    <property type="protein sequence ID" value="FCD_00011428-RA:cds"/>
    <property type="gene ID" value="FCD_00011428"/>
</dbReference>
<keyword evidence="6" id="KW-0456">Lyase</keyword>
<dbReference type="InterPro" id="IPR029035">
    <property type="entry name" value="DHS-like_NAD/FAD-binding_dom"/>
</dbReference>
<dbReference type="InterPro" id="IPR004433">
    <property type="entry name" value="MenaQ_synth_MenD"/>
</dbReference>
<reference evidence="8" key="1">
    <citation type="submission" date="2023-07" db="EMBL/GenBank/DDBJ databases">
        <title>draft genome sequence of fig (Ficus carica).</title>
        <authorList>
            <person name="Takahashi T."/>
            <person name="Nishimura K."/>
        </authorList>
    </citation>
    <scope>NUCLEOTIDE SEQUENCE</scope>
</reference>
<dbReference type="SUPFAM" id="SSF52467">
    <property type="entry name" value="DHS-like NAD/FAD-binding domain"/>
    <property type="match status" value="1"/>
</dbReference>
<dbReference type="InterPro" id="IPR036849">
    <property type="entry name" value="Enolase-like_C_sf"/>
</dbReference>
<dbReference type="PANTHER" id="PTHR42916:SF1">
    <property type="entry name" value="PROTEIN PHYLLO, CHLOROPLASTIC"/>
    <property type="match status" value="1"/>
</dbReference>
<keyword evidence="2" id="KW-0479">Metal-binding</keyword>
<name>A0AA87ZRM8_FICCA</name>
<dbReference type="PROSITE" id="PS00909">
    <property type="entry name" value="MR_MLE_2"/>
    <property type="match status" value="1"/>
</dbReference>
<dbReference type="CDD" id="cd02009">
    <property type="entry name" value="TPP_SHCHC_synthase"/>
    <property type="match status" value="1"/>
</dbReference>
<dbReference type="SUPFAM" id="SSF53474">
    <property type="entry name" value="alpha/beta-Hydrolases"/>
    <property type="match status" value="1"/>
</dbReference>
<evidence type="ECO:0000256" key="4">
    <source>
        <dbReference type="ARBA" id="ARBA00023052"/>
    </source>
</evidence>
<dbReference type="Gene3D" id="3.40.50.1820">
    <property type="entry name" value="alpha/beta hydrolase"/>
    <property type="match status" value="1"/>
</dbReference>
<comment type="caution">
    <text evidence="8">The sequence shown here is derived from an EMBL/GenBank/DDBJ whole genome shotgun (WGS) entry which is preliminary data.</text>
</comment>
<dbReference type="Proteomes" id="UP001187192">
    <property type="component" value="Unassembled WGS sequence"/>
</dbReference>
<gene>
    <name evidence="8" type="ORF">TIFTF001_008130</name>
</gene>
<accession>A0AA87ZRM8</accession>
<keyword evidence="4" id="KW-0786">Thiamine pyrophosphate</keyword>
<dbReference type="GO" id="GO:0009063">
    <property type="term" value="P:amino acid catabolic process"/>
    <property type="evidence" value="ECO:0007669"/>
    <property type="project" value="InterPro"/>
</dbReference>
<feature type="domain" description="Mandelate racemase/muconate lactonizing enzyme C-terminal" evidence="7">
    <location>
        <begin position="779"/>
        <end position="875"/>
    </location>
</feature>
<dbReference type="NCBIfam" id="TIGR00173">
    <property type="entry name" value="menD"/>
    <property type="match status" value="1"/>
</dbReference>
<evidence type="ECO:0000256" key="2">
    <source>
        <dbReference type="ARBA" id="ARBA00022723"/>
    </source>
</evidence>
<dbReference type="Gene3D" id="3.20.20.120">
    <property type="entry name" value="Enolase-like C-terminal domain"/>
    <property type="match status" value="1"/>
</dbReference>
<dbReference type="HAMAP" id="MF_01659">
    <property type="entry name" value="MenD"/>
    <property type="match status" value="1"/>
</dbReference>
<dbReference type="SUPFAM" id="SSF51604">
    <property type="entry name" value="Enolase C-terminal domain-like"/>
    <property type="match status" value="1"/>
</dbReference>
<dbReference type="GO" id="GO:0030976">
    <property type="term" value="F:thiamine pyrophosphate binding"/>
    <property type="evidence" value="ECO:0007669"/>
    <property type="project" value="InterPro"/>
</dbReference>
<dbReference type="InterPro" id="IPR012001">
    <property type="entry name" value="Thiamin_PyroP_enz_TPP-bd_dom"/>
</dbReference>
<dbReference type="Pfam" id="PF00561">
    <property type="entry name" value="Abhydrolase_1"/>
    <property type="match status" value="1"/>
</dbReference>
<keyword evidence="9" id="KW-1185">Reference proteome</keyword>
<dbReference type="Gene3D" id="3.40.50.970">
    <property type="match status" value="2"/>
</dbReference>
<dbReference type="GO" id="GO:0016829">
    <property type="term" value="F:lyase activity"/>
    <property type="evidence" value="ECO:0007669"/>
    <property type="project" value="UniProtKB-KW"/>
</dbReference>
<dbReference type="InterPro" id="IPR029061">
    <property type="entry name" value="THDP-binding"/>
</dbReference>
<dbReference type="SMART" id="SM00922">
    <property type="entry name" value="MR_MLE"/>
    <property type="match status" value="1"/>
</dbReference>
<dbReference type="InterPro" id="IPR029065">
    <property type="entry name" value="Enolase_C-like"/>
</dbReference>
<dbReference type="InterPro" id="IPR032264">
    <property type="entry name" value="MenD_middle"/>
</dbReference>
<dbReference type="Pfam" id="PF16582">
    <property type="entry name" value="TPP_enzyme_M_2"/>
    <property type="match status" value="1"/>
</dbReference>
<evidence type="ECO:0000256" key="5">
    <source>
        <dbReference type="ARBA" id="ARBA00023211"/>
    </source>
</evidence>
<dbReference type="GO" id="GO:0046872">
    <property type="term" value="F:metal ion binding"/>
    <property type="evidence" value="ECO:0007669"/>
    <property type="project" value="UniProtKB-KW"/>
</dbReference>
<evidence type="ECO:0000256" key="1">
    <source>
        <dbReference type="ARBA" id="ARBA00022679"/>
    </source>
</evidence>
<dbReference type="InterPro" id="IPR018110">
    <property type="entry name" value="Mandel_Rmase/mucon_lact_enz_CS"/>
</dbReference>
<dbReference type="SUPFAM" id="SSF52518">
    <property type="entry name" value="Thiamin diphosphate-binding fold (THDP-binding)"/>
    <property type="match status" value="2"/>
</dbReference>
<dbReference type="GO" id="GO:0009234">
    <property type="term" value="P:menaquinone biosynthetic process"/>
    <property type="evidence" value="ECO:0007669"/>
    <property type="project" value="InterPro"/>
</dbReference>
<dbReference type="InterPro" id="IPR029058">
    <property type="entry name" value="AB_hydrolase_fold"/>
</dbReference>
<dbReference type="InterPro" id="IPR029017">
    <property type="entry name" value="Enolase-like_N"/>
</dbReference>
<evidence type="ECO:0000313" key="8">
    <source>
        <dbReference type="EMBL" id="GMN38912.1"/>
    </source>
</evidence>
<organism evidence="8 9">
    <name type="scientific">Ficus carica</name>
    <name type="common">Common fig</name>
    <dbReference type="NCBI Taxonomy" id="3494"/>
    <lineage>
        <taxon>Eukaryota</taxon>
        <taxon>Viridiplantae</taxon>
        <taxon>Streptophyta</taxon>
        <taxon>Embryophyta</taxon>
        <taxon>Tracheophyta</taxon>
        <taxon>Spermatophyta</taxon>
        <taxon>Magnoliopsida</taxon>
        <taxon>eudicotyledons</taxon>
        <taxon>Gunneridae</taxon>
        <taxon>Pentapetalae</taxon>
        <taxon>rosids</taxon>
        <taxon>fabids</taxon>
        <taxon>Rosales</taxon>
        <taxon>Moraceae</taxon>
        <taxon>Ficeae</taxon>
        <taxon>Ficus</taxon>
    </lineage>
</organism>
<dbReference type="Gene3D" id="3.30.390.10">
    <property type="entry name" value="Enolase-like, N-terminal domain"/>
    <property type="match status" value="1"/>
</dbReference>
<evidence type="ECO:0000259" key="7">
    <source>
        <dbReference type="SMART" id="SM00922"/>
    </source>
</evidence>
<dbReference type="PANTHER" id="PTHR42916">
    <property type="entry name" value="2-SUCCINYL-5-ENOLPYRUVYL-6-HYDROXY-3-CYCLOHEXENE-1-CARBOXYLATE SYNTHASE"/>
    <property type="match status" value="1"/>
</dbReference>
<dbReference type="EMBL" id="BTGU01000008">
    <property type="protein sequence ID" value="GMN38912.1"/>
    <property type="molecule type" value="Genomic_DNA"/>
</dbReference>
<keyword evidence="1" id="KW-0808">Transferase</keyword>
<dbReference type="Pfam" id="PF02775">
    <property type="entry name" value="TPP_enzyme_C"/>
    <property type="match status" value="1"/>
</dbReference>
<dbReference type="InterPro" id="IPR011766">
    <property type="entry name" value="TPP_enzyme_TPP-bd"/>
</dbReference>
<keyword evidence="3" id="KW-0460">Magnesium</keyword>
<dbReference type="SUPFAM" id="SSF54826">
    <property type="entry name" value="Enolase N-terminal domain-like"/>
    <property type="match status" value="1"/>
</dbReference>
<dbReference type="CDD" id="cd07037">
    <property type="entry name" value="TPP_PYR_MenD"/>
    <property type="match status" value="1"/>
</dbReference>
<evidence type="ECO:0000256" key="3">
    <source>
        <dbReference type="ARBA" id="ARBA00022842"/>
    </source>
</evidence>
<sequence>MLSSWFDAPGSRSSPLAVAASTHPSITCIPCFDERSLAFHAVGYARGSRKPAVVITSSGTAVSNLLPAVVEAYQDFVPVLLLTADRPPELQDVGANQSINQVKHFGSFVRFFFSLPAATDCIPARMVLTTIDSAVHWATTSPCGPVHINCPFREPLENSPSEWTPNCLKGLDFWMSSAEPFTKYFDLQCSQACADIPREILDITTSIQKAKKGILVIGAIHTVDEMWAVLLLAKHLLWPVVADVLSGLRLRKLLTSFPEIEDNILFIDHLDHVLLSDFVRDWIHVDVILQIGSRITSKRVSKMLEECFPCSYILVDSHPFRYDPSHIVTHRIQSGIIKFANHLLQVEYLHERNGWSTYLRAVNLMVARELSFQIFAEYSLTEPQVTRIISEALSCDTALFIGNSMPIRDADMYGHGWSPFTRNTSAMILDSELFFRLIWVVGNRGASGIDGMVSTAVGFAVGCNKRVLCVIGDVSFLHDTNGLAILSQRMSWKPMTVVVINNHGGAIFSLLPIAERTEQRILDKYFYTSHNISIRGLCMAHGVKHLEVQTKTELHDALLSSQSEEEDCVIEVLSSIDANATFHSSLRKFACHVADSTFRFLLRPRVQDSESDVFSCLKVRCIKYFAFRIPLRAPPTMSIVDLSKTSFSREGFILSLSLEDGHVGYGEVSPLDISRENLRDVEEQLRFLLHQMKGTEISCFLPLLKGSFSSWIWTNLGIPPVSVFPSVRCGLEMAILNALAARQGLDLLSLLHVPNDEEALPEASSKVKICGLVDSDGTPTEVADTVATLVREGFSAIKLKVARRRSPTQDAEVIQEVRKKIGHQIELRVDANRNWTYQEAIQFGSLVKDCYLQYVEEPVKDEADIIRFCKESGLPVALDETIDCIQENPLNTLMKYTHPGIVAVVIKPSVVGGFENAALIAQWAQQHEKMAVISSTFESGLGLSAYITFSCYLEQKNAEICKLMNNKMGPAVAHGLGTYYWLKEDVATTPLKISCNPDSGFVEASVTDANRLLQSFHINHQIIHGDYTGEEVRRYQHHVDLNGISYHINVQEIGHISHMQDNVLVFLHGFLGTSEDWIAIMKAVSRAARCISIDLPGHGSSRIQNHGDENARLESSLSIEVLADVVSKLVHNITPEKVTVVGYSMGARIALHMALRSSDKVNGAVVISGSPGLKDEVARKIRRAVDDSRARLLVSYGLDHFLDSWYAGQLWNSLREHPKFNQIVCSRLHHHEDVPSLAKVLSDSSIGRQLPLWDDLKQSETPLLIIVGEKDEKFKRIAQGMSFEIDGARKTGNGPTSTICEMVEIPDSGHAVHLENPLPVITALRRFVTRLKPDSNKV</sequence>
<dbReference type="Gene3D" id="3.40.50.1220">
    <property type="entry name" value="TPP-binding domain"/>
    <property type="match status" value="1"/>
</dbReference>
<evidence type="ECO:0000256" key="6">
    <source>
        <dbReference type="ARBA" id="ARBA00023239"/>
    </source>
</evidence>
<dbReference type="SFLD" id="SFLDS00001">
    <property type="entry name" value="Enolase"/>
    <property type="match status" value="1"/>
</dbReference>
<proteinExistence type="inferred from homology"/>
<dbReference type="NCBIfam" id="TIGR01927">
    <property type="entry name" value="menC_gam_Gplu"/>
    <property type="match status" value="1"/>
</dbReference>
<dbReference type="Pfam" id="PF13378">
    <property type="entry name" value="MR_MLE_C"/>
    <property type="match status" value="1"/>
</dbReference>
<protein>
    <recommendedName>
        <fullName evidence="7">Mandelate racemase/muconate lactonizing enzyme C-terminal domain-containing protein</fullName>
    </recommendedName>
</protein>
<dbReference type="Pfam" id="PF02776">
    <property type="entry name" value="TPP_enzyme_N"/>
    <property type="match status" value="1"/>
</dbReference>
<dbReference type="GO" id="GO:0070204">
    <property type="term" value="F:2-succinyl-5-enolpyruvyl-6-hydroxy-3-cyclohexene-1-carboxylic-acid synthase activity"/>
    <property type="evidence" value="ECO:0007669"/>
    <property type="project" value="InterPro"/>
</dbReference>
<dbReference type="InterPro" id="IPR000073">
    <property type="entry name" value="AB_hydrolase_1"/>
</dbReference>
<evidence type="ECO:0000313" key="9">
    <source>
        <dbReference type="Proteomes" id="UP001187192"/>
    </source>
</evidence>
<dbReference type="InterPro" id="IPR013342">
    <property type="entry name" value="Mandelate_racemase_C"/>
</dbReference>
<dbReference type="SFLD" id="SFLDF00009">
    <property type="entry name" value="o-succinylbenzoate_synthase"/>
    <property type="match status" value="1"/>
</dbReference>
<keyword evidence="5" id="KW-0464">Manganese</keyword>